<name>A0A2X0IQB2_9ACTN</name>
<evidence type="ECO:0000256" key="1">
    <source>
        <dbReference type="SAM" id="MobiDB-lite"/>
    </source>
</evidence>
<protein>
    <submittedName>
        <fullName evidence="3">MFS transporter</fullName>
    </submittedName>
</protein>
<feature type="non-terminal residue" evidence="3">
    <location>
        <position position="1"/>
    </location>
</feature>
<dbReference type="Proteomes" id="UP000248889">
    <property type="component" value="Unassembled WGS sequence"/>
</dbReference>
<evidence type="ECO:0000313" key="3">
    <source>
        <dbReference type="EMBL" id="RAG87384.1"/>
    </source>
</evidence>
<comment type="caution">
    <text evidence="3">The sequence shown here is derived from an EMBL/GenBank/DDBJ whole genome shotgun (WGS) entry which is preliminary data.</text>
</comment>
<dbReference type="EMBL" id="QKYN01000008">
    <property type="protein sequence ID" value="RAG87384.1"/>
    <property type="molecule type" value="Genomic_DNA"/>
</dbReference>
<gene>
    <name evidence="3" type="ORF">DN069_02395</name>
</gene>
<accession>A0A2X0IQB2</accession>
<keyword evidence="2" id="KW-0812">Transmembrane</keyword>
<reference evidence="3 4" key="1">
    <citation type="submission" date="2018-06" db="EMBL/GenBank/DDBJ databases">
        <title>Streptacidiphilus pinicola sp. nov., isolated from pine grove soil.</title>
        <authorList>
            <person name="Roh S.G."/>
            <person name="Park S."/>
            <person name="Kim M.-K."/>
            <person name="Yun B.-R."/>
            <person name="Park J."/>
            <person name="Kim M.J."/>
            <person name="Kim Y.S."/>
            <person name="Kim S.B."/>
        </authorList>
    </citation>
    <scope>NUCLEOTIDE SEQUENCE [LARGE SCALE GENOMIC DNA]</scope>
    <source>
        <strain evidence="3 4">MMS16-CNU450</strain>
    </source>
</reference>
<feature type="transmembrane region" description="Helical" evidence="2">
    <location>
        <begin position="20"/>
        <end position="42"/>
    </location>
</feature>
<feature type="region of interest" description="Disordered" evidence="1">
    <location>
        <begin position="67"/>
        <end position="92"/>
    </location>
</feature>
<sequence length="92" mass="9064">TGSATRFNPLLRSIGPPLSAAVVGVVLSHLTTGFGPVALPSLVGFRTGMVIGCAVSLTAAAVASSIPLRRAAPPPPPTTPTTVPAADHRSAA</sequence>
<evidence type="ECO:0000313" key="4">
    <source>
        <dbReference type="Proteomes" id="UP000248889"/>
    </source>
</evidence>
<organism evidence="3 4">
    <name type="scientific">Streptacidiphilus pinicola</name>
    <dbReference type="NCBI Taxonomy" id="2219663"/>
    <lineage>
        <taxon>Bacteria</taxon>
        <taxon>Bacillati</taxon>
        <taxon>Actinomycetota</taxon>
        <taxon>Actinomycetes</taxon>
        <taxon>Kitasatosporales</taxon>
        <taxon>Streptomycetaceae</taxon>
        <taxon>Streptacidiphilus</taxon>
    </lineage>
</organism>
<dbReference type="AlphaFoldDB" id="A0A2X0IQB2"/>
<keyword evidence="2" id="KW-0472">Membrane</keyword>
<feature type="transmembrane region" description="Helical" evidence="2">
    <location>
        <begin position="49"/>
        <end position="68"/>
    </location>
</feature>
<keyword evidence="2" id="KW-1133">Transmembrane helix</keyword>
<proteinExistence type="predicted"/>
<evidence type="ECO:0000256" key="2">
    <source>
        <dbReference type="SAM" id="Phobius"/>
    </source>
</evidence>
<keyword evidence="4" id="KW-1185">Reference proteome</keyword>